<evidence type="ECO:0000313" key="2">
    <source>
        <dbReference type="Proteomes" id="UP000190774"/>
    </source>
</evidence>
<reference evidence="2" key="1">
    <citation type="submission" date="2017-02" db="EMBL/GenBank/DDBJ databases">
        <authorList>
            <person name="Varghese N."/>
            <person name="Submissions S."/>
        </authorList>
    </citation>
    <scope>NUCLEOTIDE SEQUENCE [LARGE SCALE GENOMIC DNA]</scope>
    <source>
        <strain evidence="2">ATCC 700200</strain>
    </source>
</reference>
<dbReference type="EMBL" id="FUYE01000010">
    <property type="protein sequence ID" value="SKB00103.1"/>
    <property type="molecule type" value="Genomic_DNA"/>
</dbReference>
<dbReference type="Pfam" id="PF10722">
    <property type="entry name" value="YbjN"/>
    <property type="match status" value="1"/>
</dbReference>
<evidence type="ECO:0000313" key="1">
    <source>
        <dbReference type="EMBL" id="SKB00103.1"/>
    </source>
</evidence>
<gene>
    <name evidence="1" type="ORF">SAMN02745166_03064</name>
</gene>
<evidence type="ECO:0008006" key="3">
    <source>
        <dbReference type="Google" id="ProtNLM"/>
    </source>
</evidence>
<proteinExistence type="predicted"/>
<dbReference type="CDD" id="cd17033">
    <property type="entry name" value="DR1245-like"/>
    <property type="match status" value="1"/>
</dbReference>
<keyword evidence="2" id="KW-1185">Reference proteome</keyword>
<sequence length="165" mass="18806">MSALYAATLSAFKTQGWHYREVQGMEVIESEFEAHHTKVPLHVQIYGEAHVASVVSTASIQVPTTHRLQVVELLMRTNKELNLGNFELEWDEGVVMFRVANIFPPHRYDERILANMVHSAIAEMDRLTPFLGEICQTPKGELLLVRVKDLMKREDLLPPALEEQA</sequence>
<dbReference type="RefSeq" id="WP_078814262.1">
    <property type="nucleotide sequence ID" value="NZ_FUYE01000010.1"/>
</dbReference>
<accession>A0A1T4YEH4</accession>
<dbReference type="STRING" id="48467.SAMN02745166_03064"/>
<dbReference type="Proteomes" id="UP000190774">
    <property type="component" value="Unassembled WGS sequence"/>
</dbReference>
<protein>
    <recommendedName>
        <fullName evidence="3">Sensory transduction regulator</fullName>
    </recommendedName>
</protein>
<name>A0A1T4YEH4_9BACT</name>
<dbReference type="InterPro" id="IPR019660">
    <property type="entry name" value="Put_sensory_transdc_reg_YbjN"/>
</dbReference>
<dbReference type="OrthoDB" id="191363at2"/>
<dbReference type="AlphaFoldDB" id="A0A1T4YEH4"/>
<organism evidence="1 2">
    <name type="scientific">Prosthecobacter debontii</name>
    <dbReference type="NCBI Taxonomy" id="48467"/>
    <lineage>
        <taxon>Bacteria</taxon>
        <taxon>Pseudomonadati</taxon>
        <taxon>Verrucomicrobiota</taxon>
        <taxon>Verrucomicrobiia</taxon>
        <taxon>Verrucomicrobiales</taxon>
        <taxon>Verrucomicrobiaceae</taxon>
        <taxon>Prosthecobacter</taxon>
    </lineage>
</organism>